<evidence type="ECO:0000256" key="3">
    <source>
        <dbReference type="ARBA" id="ARBA00023015"/>
    </source>
</evidence>
<keyword evidence="5" id="KW-0804">Transcription</keyword>
<evidence type="ECO:0000259" key="10">
    <source>
        <dbReference type="PROSITE" id="PS50217"/>
    </source>
</evidence>
<dbReference type="Pfam" id="PF00170">
    <property type="entry name" value="bZIP_1"/>
    <property type="match status" value="1"/>
</dbReference>
<keyword evidence="3" id="KW-0805">Transcription regulation</keyword>
<dbReference type="Gene3D" id="1.20.5.170">
    <property type="match status" value="1"/>
</dbReference>
<dbReference type="CDD" id="cd14707">
    <property type="entry name" value="bZIP_plant_BZIP46"/>
    <property type="match status" value="1"/>
</dbReference>
<evidence type="ECO:0000313" key="11">
    <source>
        <dbReference type="EMBL" id="MBA4621477.1"/>
    </source>
</evidence>
<dbReference type="InterPro" id="IPR043452">
    <property type="entry name" value="BZIP46-like"/>
</dbReference>
<dbReference type="PROSITE" id="PS50217">
    <property type="entry name" value="BZIP"/>
    <property type="match status" value="1"/>
</dbReference>
<evidence type="ECO:0000256" key="5">
    <source>
        <dbReference type="ARBA" id="ARBA00023163"/>
    </source>
</evidence>
<dbReference type="EMBL" id="GISG01034151">
    <property type="protein sequence ID" value="MBA4621477.1"/>
    <property type="molecule type" value="Transcribed_RNA"/>
</dbReference>
<dbReference type="PANTHER" id="PTHR22952">
    <property type="entry name" value="CAMP-RESPONSE ELEMENT BINDING PROTEIN-RELATED"/>
    <property type="match status" value="1"/>
</dbReference>
<reference evidence="11" key="2">
    <citation type="submission" date="2020-07" db="EMBL/GenBank/DDBJ databases">
        <authorList>
            <person name="Vera ALvarez R."/>
            <person name="Arias-Moreno D.M."/>
            <person name="Jimenez-Jacinto V."/>
            <person name="Jimenez-Bremont J.F."/>
            <person name="Swaminathan K."/>
            <person name="Moose S.P."/>
            <person name="Guerrero-Gonzalez M.L."/>
            <person name="Marino-Ramirez L."/>
            <person name="Landsman D."/>
            <person name="Rodriguez-Kessler M."/>
            <person name="Delgado-Sanchez P."/>
        </authorList>
    </citation>
    <scope>NUCLEOTIDE SEQUENCE</scope>
    <source>
        <tissue evidence="11">Cladode</tissue>
    </source>
</reference>
<dbReference type="InterPro" id="IPR004827">
    <property type="entry name" value="bZIP"/>
</dbReference>
<dbReference type="PROSITE" id="PS00036">
    <property type="entry name" value="BZIP_BASIC"/>
    <property type="match status" value="1"/>
</dbReference>
<evidence type="ECO:0000256" key="7">
    <source>
        <dbReference type="ARBA" id="ARBA00061369"/>
    </source>
</evidence>
<evidence type="ECO:0000256" key="1">
    <source>
        <dbReference type="ARBA" id="ARBA00004123"/>
    </source>
</evidence>
<feature type="domain" description="BZIP" evidence="10">
    <location>
        <begin position="387"/>
        <end position="438"/>
    </location>
</feature>
<feature type="region of interest" description="Disordered" evidence="9">
    <location>
        <begin position="446"/>
        <end position="466"/>
    </location>
</feature>
<dbReference type="PANTHER" id="PTHR22952:SF446">
    <property type="entry name" value="ABSCISIC ACID-INSENSITIVE 5-LIKE PROTEIN 5-RELATED"/>
    <property type="match status" value="1"/>
</dbReference>
<dbReference type="GO" id="GO:0009738">
    <property type="term" value="P:abscisic acid-activated signaling pathway"/>
    <property type="evidence" value="ECO:0007669"/>
    <property type="project" value="UniProtKB-KW"/>
</dbReference>
<dbReference type="AlphaFoldDB" id="A0A7C8YLY7"/>
<dbReference type="SMART" id="SM00338">
    <property type="entry name" value="BRLZ"/>
    <property type="match status" value="1"/>
</dbReference>
<dbReference type="GO" id="GO:0003700">
    <property type="term" value="F:DNA-binding transcription factor activity"/>
    <property type="evidence" value="ECO:0007669"/>
    <property type="project" value="InterPro"/>
</dbReference>
<evidence type="ECO:0000256" key="8">
    <source>
        <dbReference type="SAM" id="Coils"/>
    </source>
</evidence>
<keyword evidence="6" id="KW-0539">Nucleus</keyword>
<keyword evidence="4" id="KW-0238">DNA-binding</keyword>
<evidence type="ECO:0000256" key="4">
    <source>
        <dbReference type="ARBA" id="ARBA00023125"/>
    </source>
</evidence>
<feature type="compositionally biased region" description="Pro residues" evidence="9">
    <location>
        <begin position="249"/>
        <end position="259"/>
    </location>
</feature>
<evidence type="ECO:0000256" key="6">
    <source>
        <dbReference type="ARBA" id="ARBA00023242"/>
    </source>
</evidence>
<protein>
    <recommendedName>
        <fullName evidence="10">BZIP domain-containing protein</fullName>
    </recommendedName>
</protein>
<dbReference type="GO" id="GO:0005634">
    <property type="term" value="C:nucleus"/>
    <property type="evidence" value="ECO:0007669"/>
    <property type="project" value="UniProtKB-SubCell"/>
</dbReference>
<organism evidence="11">
    <name type="scientific">Opuntia streptacantha</name>
    <name type="common">Prickly pear cactus</name>
    <name type="synonym">Opuntia cardona</name>
    <dbReference type="NCBI Taxonomy" id="393608"/>
    <lineage>
        <taxon>Eukaryota</taxon>
        <taxon>Viridiplantae</taxon>
        <taxon>Streptophyta</taxon>
        <taxon>Embryophyta</taxon>
        <taxon>Tracheophyta</taxon>
        <taxon>Spermatophyta</taxon>
        <taxon>Magnoliopsida</taxon>
        <taxon>eudicotyledons</taxon>
        <taxon>Gunneridae</taxon>
        <taxon>Pentapetalae</taxon>
        <taxon>Caryophyllales</taxon>
        <taxon>Cactineae</taxon>
        <taxon>Cactaceae</taxon>
        <taxon>Opuntioideae</taxon>
        <taxon>Opuntia</taxon>
    </lineage>
</organism>
<keyword evidence="8" id="KW-0175">Coiled coil</keyword>
<comment type="similarity">
    <text evidence="7">Belongs to the bZIP family. ABI5 subfamily.</text>
</comment>
<name>A0A7C8YLY7_OPUST</name>
<feature type="region of interest" description="Disordered" evidence="9">
    <location>
        <begin position="1"/>
        <end position="39"/>
    </location>
</feature>
<evidence type="ECO:0000256" key="9">
    <source>
        <dbReference type="SAM" id="MobiDB-lite"/>
    </source>
</evidence>
<dbReference type="GO" id="GO:0045893">
    <property type="term" value="P:positive regulation of DNA-templated transcription"/>
    <property type="evidence" value="ECO:0007669"/>
    <property type="project" value="InterPro"/>
</dbReference>
<dbReference type="GO" id="GO:0003677">
    <property type="term" value="F:DNA binding"/>
    <property type="evidence" value="ECO:0007669"/>
    <property type="project" value="UniProtKB-KW"/>
</dbReference>
<reference evidence="11" key="1">
    <citation type="journal article" date="2013" name="J. Plant Res.">
        <title>Effect of fungi and light on seed germination of three Opuntia species from semiarid lands of central Mexico.</title>
        <authorList>
            <person name="Delgado-Sanchez P."/>
            <person name="Jimenez-Bremont J.F."/>
            <person name="Guerrero-Gonzalez Mde L."/>
            <person name="Flores J."/>
        </authorList>
    </citation>
    <scope>NUCLEOTIDE SEQUENCE</scope>
    <source>
        <tissue evidence="11">Cladode</tissue>
    </source>
</reference>
<dbReference type="SUPFAM" id="SSF57959">
    <property type="entry name" value="Leucine zipper domain"/>
    <property type="match status" value="1"/>
</dbReference>
<accession>A0A7C8YLY7</accession>
<comment type="subcellular location">
    <subcellularLocation>
        <location evidence="1">Nucleus</location>
    </subcellularLocation>
</comment>
<dbReference type="FunFam" id="1.20.5.170:FF:000048">
    <property type="entry name" value="ABSCISIC ACID-INSENSITIVE 5-like protein 5"/>
    <property type="match status" value="1"/>
</dbReference>
<sequence>MGSNLNFKNFGNEPPGDGSGGGTGSGSGSGSGRLPGSYPLTRQPSIYSLTFDEFQTTLGGMGKDFGSMNMDELLKNIWSAEETQSMATAAAAAAAAIVSSGQDGGNQGGYLQRQGSLTLPRTLSQKTVDEVWRDITKEFNNVKDGATGSSAPQRQQTLGEMTLEEFLVRAGVVREDSQLPGKPNPGGIFGDLTRGNNNNNTSGFGISFQQPGRGVELIGNRISGSNHQMTLQSTNLPLNVNGVRTSQQQPPPSQIPQQPPHLQQQQQPPPQQQPLFPKQAAVSYASAMTLPSSAQLGSPGIRGGLVGLGDPGINSTLVPGAALPGGGMGMVGLGGGAIGVPAGSPATLSSDGLAKSNGDTSSVSPVPYVFNGGLRGRKCNNAVDKVVERRQRRMIKNRESAARSRARKQAYTMELEQEVQKLKEENQELRKKQAEIMEIQKNQVMEMMNAQSGPRKRLRRTQTGPW</sequence>
<proteinExistence type="inferred from homology"/>
<feature type="compositionally biased region" description="Gly residues" evidence="9">
    <location>
        <begin position="17"/>
        <end position="33"/>
    </location>
</feature>
<keyword evidence="2" id="KW-0938">Abscisic acid signaling pathway</keyword>
<feature type="region of interest" description="Disordered" evidence="9">
    <location>
        <begin position="241"/>
        <end position="279"/>
    </location>
</feature>
<evidence type="ECO:0000256" key="2">
    <source>
        <dbReference type="ARBA" id="ARBA00022682"/>
    </source>
</evidence>
<feature type="coiled-coil region" evidence="8">
    <location>
        <begin position="405"/>
        <end position="442"/>
    </location>
</feature>
<dbReference type="InterPro" id="IPR046347">
    <property type="entry name" value="bZIP_sf"/>
</dbReference>